<evidence type="ECO:0000259" key="2">
    <source>
        <dbReference type="Pfam" id="PF07993"/>
    </source>
</evidence>
<dbReference type="EC" id="1.2.1.84" evidence="1"/>
<comment type="similarity">
    <text evidence="1">Belongs to the fatty acyl-CoA reductase family.</text>
</comment>
<dbReference type="HOGENOM" id="CLU_1028467_0_0_1"/>
<organism evidence="3 4">
    <name type="scientific">Globisporangium ultimum (strain ATCC 200006 / CBS 805.95 / DAOM BR144)</name>
    <name type="common">Pythium ultimum</name>
    <dbReference type="NCBI Taxonomy" id="431595"/>
    <lineage>
        <taxon>Eukaryota</taxon>
        <taxon>Sar</taxon>
        <taxon>Stramenopiles</taxon>
        <taxon>Oomycota</taxon>
        <taxon>Peronosporomycetes</taxon>
        <taxon>Pythiales</taxon>
        <taxon>Pythiaceae</taxon>
        <taxon>Globisporangium</taxon>
    </lineage>
</organism>
<dbReference type="EnsemblProtists" id="PYU1_T009060">
    <property type="protein sequence ID" value="PYU1_T009060"/>
    <property type="gene ID" value="PYU1_G009042"/>
</dbReference>
<sequence>MRLQNEIIGSKIFDRLRHERPSDFSEYINNKLHVVGGNTTFDNLGLSVDDAARLQAKVNVVINSTANVSWDNDLREKLNANSVCAMNALKFSERCQNLRCHVHVSSAYVNSNQRNVQVHEKLYPLDFDVDSKFREIANASPEESEKLAHNILSSGYPNMCTFTKSMAEHLVAAHADKKSILLVIFRPTTIGAAWKDPVPRWVDQVMALGAIVRRRARGHGGQQFADQIDVFDDSDEWWHSVGGITWGDYINNYCGGLQQFAIRDKTPKAKL</sequence>
<dbReference type="OMA" id="FANCDED"/>
<keyword evidence="1" id="KW-0443">Lipid metabolism</keyword>
<evidence type="ECO:0000313" key="3">
    <source>
        <dbReference type="EnsemblProtists" id="PYU1_T009060"/>
    </source>
</evidence>
<dbReference type="GO" id="GO:0080019">
    <property type="term" value="F:alcohol-forming very long-chain fatty acyl-CoA reductase activity"/>
    <property type="evidence" value="ECO:0007669"/>
    <property type="project" value="InterPro"/>
</dbReference>
<comment type="catalytic activity">
    <reaction evidence="1">
        <text>a long-chain fatty acyl-CoA + 2 NADPH + 2 H(+) = a long-chain primary fatty alcohol + 2 NADP(+) + CoA</text>
        <dbReference type="Rhea" id="RHEA:52716"/>
        <dbReference type="ChEBI" id="CHEBI:15378"/>
        <dbReference type="ChEBI" id="CHEBI:57287"/>
        <dbReference type="ChEBI" id="CHEBI:57783"/>
        <dbReference type="ChEBI" id="CHEBI:58349"/>
        <dbReference type="ChEBI" id="CHEBI:77396"/>
        <dbReference type="ChEBI" id="CHEBI:83139"/>
        <dbReference type="EC" id="1.2.1.84"/>
    </reaction>
</comment>
<dbReference type="Pfam" id="PF07993">
    <property type="entry name" value="NAD_binding_4"/>
    <property type="match status" value="1"/>
</dbReference>
<dbReference type="InterPro" id="IPR013120">
    <property type="entry name" value="FAR_NAD-bd"/>
</dbReference>
<dbReference type="SUPFAM" id="SSF51735">
    <property type="entry name" value="NAD(P)-binding Rossmann-fold domains"/>
    <property type="match status" value="1"/>
</dbReference>
<dbReference type="EMBL" id="GL376599">
    <property type="status" value="NOT_ANNOTATED_CDS"/>
    <property type="molecule type" value="Genomic_DNA"/>
</dbReference>
<keyword evidence="1" id="KW-0444">Lipid biosynthesis</keyword>
<dbReference type="VEuPathDB" id="FungiDB:PYU1_G009042"/>
<dbReference type="InterPro" id="IPR026055">
    <property type="entry name" value="FAR"/>
</dbReference>
<reference evidence="4" key="1">
    <citation type="journal article" date="2010" name="Genome Biol.">
        <title>Genome sequence of the necrotrophic plant pathogen Pythium ultimum reveals original pathogenicity mechanisms and effector repertoire.</title>
        <authorList>
            <person name="Levesque C.A."/>
            <person name="Brouwer H."/>
            <person name="Cano L."/>
            <person name="Hamilton J.P."/>
            <person name="Holt C."/>
            <person name="Huitema E."/>
            <person name="Raffaele S."/>
            <person name="Robideau G.P."/>
            <person name="Thines M."/>
            <person name="Win J."/>
            <person name="Zerillo M.M."/>
            <person name="Beakes G.W."/>
            <person name="Boore J.L."/>
            <person name="Busam D."/>
            <person name="Dumas B."/>
            <person name="Ferriera S."/>
            <person name="Fuerstenberg S.I."/>
            <person name="Gachon C.M."/>
            <person name="Gaulin E."/>
            <person name="Govers F."/>
            <person name="Grenville-Briggs L."/>
            <person name="Horner N."/>
            <person name="Hostetler J."/>
            <person name="Jiang R.H."/>
            <person name="Johnson J."/>
            <person name="Krajaejun T."/>
            <person name="Lin H."/>
            <person name="Meijer H.J."/>
            <person name="Moore B."/>
            <person name="Morris P."/>
            <person name="Phuntmart V."/>
            <person name="Puiu D."/>
            <person name="Shetty J."/>
            <person name="Stajich J.E."/>
            <person name="Tripathy S."/>
            <person name="Wawra S."/>
            <person name="van West P."/>
            <person name="Whitty B.R."/>
            <person name="Coutinho P.M."/>
            <person name="Henrissat B."/>
            <person name="Martin F."/>
            <person name="Thomas P.D."/>
            <person name="Tyler B.M."/>
            <person name="De Vries R.P."/>
            <person name="Kamoun S."/>
            <person name="Yandell M."/>
            <person name="Tisserat N."/>
            <person name="Buell C.R."/>
        </authorList>
    </citation>
    <scope>NUCLEOTIDE SEQUENCE</scope>
    <source>
        <strain evidence="4">DAOM:BR144</strain>
    </source>
</reference>
<dbReference type="Gene3D" id="3.40.50.720">
    <property type="entry name" value="NAD(P)-binding Rossmann-like Domain"/>
    <property type="match status" value="1"/>
</dbReference>
<reference evidence="3" key="3">
    <citation type="submission" date="2015-02" db="UniProtKB">
        <authorList>
            <consortium name="EnsemblProtists"/>
        </authorList>
    </citation>
    <scope>IDENTIFICATION</scope>
    <source>
        <strain evidence="3">DAOM BR144</strain>
    </source>
</reference>
<proteinExistence type="inferred from homology"/>
<evidence type="ECO:0000256" key="1">
    <source>
        <dbReference type="RuleBase" id="RU363097"/>
    </source>
</evidence>
<dbReference type="Proteomes" id="UP000019132">
    <property type="component" value="Unassembled WGS sequence"/>
</dbReference>
<dbReference type="GO" id="GO:0102965">
    <property type="term" value="F:alcohol-forming long-chain fatty acyl-CoA reductase activity"/>
    <property type="evidence" value="ECO:0007669"/>
    <property type="project" value="UniProtKB-EC"/>
</dbReference>
<dbReference type="GO" id="GO:0006629">
    <property type="term" value="P:lipid metabolic process"/>
    <property type="evidence" value="ECO:0007669"/>
    <property type="project" value="UniProtKB-KW"/>
</dbReference>
<feature type="domain" description="Thioester reductase (TE)" evidence="2">
    <location>
        <begin position="2"/>
        <end position="213"/>
    </location>
</feature>
<keyword evidence="4" id="KW-1185">Reference proteome</keyword>
<dbReference type="AlphaFoldDB" id="K3WVR2"/>
<protein>
    <recommendedName>
        <fullName evidence="1">Fatty acyl-CoA reductase</fullName>
        <ecNumber evidence="1">1.2.1.84</ecNumber>
    </recommendedName>
</protein>
<dbReference type="InParanoid" id="K3WVR2"/>
<accession>K3WVR2</accession>
<reference evidence="4" key="2">
    <citation type="submission" date="2010-04" db="EMBL/GenBank/DDBJ databases">
        <authorList>
            <person name="Buell R."/>
            <person name="Hamilton J."/>
            <person name="Hostetler J."/>
        </authorList>
    </citation>
    <scope>NUCLEOTIDE SEQUENCE [LARGE SCALE GENOMIC DNA]</scope>
    <source>
        <strain evidence="4">DAOM:BR144</strain>
    </source>
</reference>
<dbReference type="PANTHER" id="PTHR11011">
    <property type="entry name" value="MALE STERILITY PROTEIN 2-RELATED"/>
    <property type="match status" value="1"/>
</dbReference>
<keyword evidence="1" id="KW-0560">Oxidoreductase</keyword>
<name>K3WVR2_GLOUD</name>
<keyword evidence="1" id="KW-0521">NADP</keyword>
<comment type="function">
    <text evidence="1">Catalyzes the reduction of fatty acyl-CoA to fatty alcohols.</text>
</comment>
<evidence type="ECO:0000313" key="4">
    <source>
        <dbReference type="Proteomes" id="UP000019132"/>
    </source>
</evidence>
<dbReference type="eggNOG" id="KOG1221">
    <property type="taxonomic scope" value="Eukaryota"/>
</dbReference>
<dbReference type="InterPro" id="IPR036291">
    <property type="entry name" value="NAD(P)-bd_dom_sf"/>
</dbReference>